<dbReference type="Gene3D" id="1.10.357.10">
    <property type="entry name" value="Tetracycline Repressor, domain 2"/>
    <property type="match status" value="1"/>
</dbReference>
<evidence type="ECO:0000313" key="4">
    <source>
        <dbReference type="EMBL" id="MDI2099222.1"/>
    </source>
</evidence>
<dbReference type="GO" id="GO:0003677">
    <property type="term" value="F:DNA binding"/>
    <property type="evidence" value="ECO:0007669"/>
    <property type="project" value="UniProtKB-UniRule"/>
</dbReference>
<dbReference type="AlphaFoldDB" id="A0AAW6TCA6"/>
<evidence type="ECO:0000313" key="5">
    <source>
        <dbReference type="Proteomes" id="UP001321506"/>
    </source>
</evidence>
<dbReference type="InterPro" id="IPR009057">
    <property type="entry name" value="Homeodomain-like_sf"/>
</dbReference>
<keyword evidence="5" id="KW-1185">Reference proteome</keyword>
<protein>
    <submittedName>
        <fullName evidence="4">TetR/AcrR family transcriptional regulator</fullName>
    </submittedName>
</protein>
<dbReference type="RefSeq" id="WP_281489001.1">
    <property type="nucleotide sequence ID" value="NZ_CP159582.1"/>
</dbReference>
<feature type="DNA-binding region" description="H-T-H motif" evidence="2">
    <location>
        <begin position="36"/>
        <end position="55"/>
    </location>
</feature>
<dbReference type="Pfam" id="PF00440">
    <property type="entry name" value="TetR_N"/>
    <property type="match status" value="1"/>
</dbReference>
<dbReference type="Pfam" id="PF17938">
    <property type="entry name" value="TetR_C_29"/>
    <property type="match status" value="1"/>
</dbReference>
<dbReference type="InterPro" id="IPR001647">
    <property type="entry name" value="HTH_TetR"/>
</dbReference>
<accession>A0AAW6TCA6</accession>
<name>A0AAW6TCA6_9MICO</name>
<proteinExistence type="predicted"/>
<dbReference type="InterPro" id="IPR036271">
    <property type="entry name" value="Tet_transcr_reg_TetR-rel_C_sf"/>
</dbReference>
<sequence>MTKARTIRTRDPERTKNDILAVASEEFAERGYSGARIDEIAARTSSTKRMIYYYFGGKEGLYVAVLERAYQEVRDAEREIDVAHSDPVTSIRLLAERSFDHHMAHQEFVKLVALENVNDARFLSKIESLSSLGTPALDFVTQILERGWQAGVFRRDVTALDVHLAISAYCVFPVASGRTFGHLFDIDLLSSESLIRMRSIIGDLIVQWLTEGTRAPAKA</sequence>
<feature type="domain" description="HTH tetR-type" evidence="3">
    <location>
        <begin position="13"/>
        <end position="73"/>
    </location>
</feature>
<dbReference type="GO" id="GO:0006355">
    <property type="term" value="P:regulation of DNA-templated transcription"/>
    <property type="evidence" value="ECO:0007669"/>
    <property type="project" value="UniProtKB-ARBA"/>
</dbReference>
<dbReference type="Proteomes" id="UP001321506">
    <property type="component" value="Unassembled WGS sequence"/>
</dbReference>
<dbReference type="SUPFAM" id="SSF46689">
    <property type="entry name" value="Homeodomain-like"/>
    <property type="match status" value="1"/>
</dbReference>
<evidence type="ECO:0000259" key="3">
    <source>
        <dbReference type="PROSITE" id="PS50977"/>
    </source>
</evidence>
<dbReference type="SUPFAM" id="SSF48498">
    <property type="entry name" value="Tetracyclin repressor-like, C-terminal domain"/>
    <property type="match status" value="1"/>
</dbReference>
<dbReference type="PANTHER" id="PTHR30328:SF54">
    <property type="entry name" value="HTH-TYPE TRANSCRIPTIONAL REPRESSOR SCO4008"/>
    <property type="match status" value="1"/>
</dbReference>
<dbReference type="EMBL" id="JASATX010000003">
    <property type="protein sequence ID" value="MDI2099222.1"/>
    <property type="molecule type" value="Genomic_DNA"/>
</dbReference>
<dbReference type="PROSITE" id="PS50977">
    <property type="entry name" value="HTH_TETR_2"/>
    <property type="match status" value="1"/>
</dbReference>
<dbReference type="InterPro" id="IPR041474">
    <property type="entry name" value="NicS_C"/>
</dbReference>
<organism evidence="4 5">
    <name type="scientific">Ruicaihuangia caeni</name>
    <dbReference type="NCBI Taxonomy" id="3042517"/>
    <lineage>
        <taxon>Bacteria</taxon>
        <taxon>Bacillati</taxon>
        <taxon>Actinomycetota</taxon>
        <taxon>Actinomycetes</taxon>
        <taxon>Micrococcales</taxon>
        <taxon>Microbacteriaceae</taxon>
        <taxon>Ruicaihuangia</taxon>
    </lineage>
</organism>
<reference evidence="4 5" key="1">
    <citation type="submission" date="2023-04" db="EMBL/GenBank/DDBJ databases">
        <title>Klugiella caeni sp. nov. isolated from the sludge of biochemical tank.</title>
        <authorList>
            <person name="Geng K."/>
        </authorList>
    </citation>
    <scope>NUCLEOTIDE SEQUENCE [LARGE SCALE GENOMIC DNA]</scope>
    <source>
        <strain evidence="4 5">YN-L-19</strain>
    </source>
</reference>
<gene>
    <name evidence="4" type="ORF">QF206_09640</name>
</gene>
<dbReference type="PANTHER" id="PTHR30328">
    <property type="entry name" value="TRANSCRIPTIONAL REPRESSOR"/>
    <property type="match status" value="1"/>
</dbReference>
<comment type="caution">
    <text evidence="4">The sequence shown here is derived from an EMBL/GenBank/DDBJ whole genome shotgun (WGS) entry which is preliminary data.</text>
</comment>
<keyword evidence="1 2" id="KW-0238">DNA-binding</keyword>
<evidence type="ECO:0000256" key="2">
    <source>
        <dbReference type="PROSITE-ProRule" id="PRU00335"/>
    </source>
</evidence>
<dbReference type="InterPro" id="IPR050109">
    <property type="entry name" value="HTH-type_TetR-like_transc_reg"/>
</dbReference>
<evidence type="ECO:0000256" key="1">
    <source>
        <dbReference type="ARBA" id="ARBA00023125"/>
    </source>
</evidence>
<dbReference type="PRINTS" id="PR00455">
    <property type="entry name" value="HTHTETR"/>
</dbReference>